<comment type="caution">
    <text evidence="5">The sequence shown here is derived from an EMBL/GenBank/DDBJ whole genome shotgun (WGS) entry which is preliminary data.</text>
</comment>
<name>A0ABW1KPD3_9ACTN</name>
<dbReference type="EMBL" id="JBHSPR010000060">
    <property type="protein sequence ID" value="MFC6022388.1"/>
    <property type="molecule type" value="Genomic_DNA"/>
</dbReference>
<feature type="transmembrane region" description="Helical" evidence="3">
    <location>
        <begin position="7"/>
        <end position="27"/>
    </location>
</feature>
<dbReference type="PRINTS" id="PR00793">
    <property type="entry name" value="PROAMNOPTASE"/>
</dbReference>
<feature type="domain" description="AB hydrolase-1" evidence="4">
    <location>
        <begin position="126"/>
        <end position="388"/>
    </location>
</feature>
<dbReference type="InterPro" id="IPR050228">
    <property type="entry name" value="Carboxylesterase_BioH"/>
</dbReference>
<evidence type="ECO:0000256" key="2">
    <source>
        <dbReference type="ARBA" id="ARBA00022801"/>
    </source>
</evidence>
<organism evidence="5 6">
    <name type="scientific">Plantactinospora solaniradicis</name>
    <dbReference type="NCBI Taxonomy" id="1723736"/>
    <lineage>
        <taxon>Bacteria</taxon>
        <taxon>Bacillati</taxon>
        <taxon>Actinomycetota</taxon>
        <taxon>Actinomycetes</taxon>
        <taxon>Micromonosporales</taxon>
        <taxon>Micromonosporaceae</taxon>
        <taxon>Plantactinospora</taxon>
    </lineage>
</organism>
<keyword evidence="3" id="KW-1133">Transmembrane helix</keyword>
<evidence type="ECO:0000313" key="6">
    <source>
        <dbReference type="Proteomes" id="UP001596203"/>
    </source>
</evidence>
<keyword evidence="3" id="KW-0472">Membrane</keyword>
<evidence type="ECO:0000256" key="1">
    <source>
        <dbReference type="ARBA" id="ARBA00010088"/>
    </source>
</evidence>
<keyword evidence="6" id="KW-1185">Reference proteome</keyword>
<comment type="similarity">
    <text evidence="1">Belongs to the peptidase S33 family.</text>
</comment>
<keyword evidence="3" id="KW-0812">Transmembrane</keyword>
<dbReference type="InterPro" id="IPR002410">
    <property type="entry name" value="Peptidase_S33"/>
</dbReference>
<evidence type="ECO:0000313" key="5">
    <source>
        <dbReference type="EMBL" id="MFC6022388.1"/>
    </source>
</evidence>
<gene>
    <name evidence="5" type="ORF">ACFP2T_40315</name>
</gene>
<feature type="transmembrane region" description="Helical" evidence="3">
    <location>
        <begin position="33"/>
        <end position="55"/>
    </location>
</feature>
<dbReference type="InterPro" id="IPR000073">
    <property type="entry name" value="AB_hydrolase_1"/>
</dbReference>
<dbReference type="RefSeq" id="WP_377431946.1">
    <property type="nucleotide sequence ID" value="NZ_JBHSPR010000060.1"/>
</dbReference>
<dbReference type="Proteomes" id="UP001596203">
    <property type="component" value="Unassembled WGS sequence"/>
</dbReference>
<reference evidence="6" key="1">
    <citation type="journal article" date="2019" name="Int. J. Syst. Evol. Microbiol.">
        <title>The Global Catalogue of Microorganisms (GCM) 10K type strain sequencing project: providing services to taxonomists for standard genome sequencing and annotation.</title>
        <authorList>
            <consortium name="The Broad Institute Genomics Platform"/>
            <consortium name="The Broad Institute Genome Sequencing Center for Infectious Disease"/>
            <person name="Wu L."/>
            <person name="Ma J."/>
        </authorList>
    </citation>
    <scope>NUCLEOTIDE SEQUENCE [LARGE SCALE GENOMIC DNA]</scope>
    <source>
        <strain evidence="6">ZS-35-S2</strain>
    </source>
</reference>
<evidence type="ECO:0000259" key="4">
    <source>
        <dbReference type="Pfam" id="PF00561"/>
    </source>
</evidence>
<protein>
    <submittedName>
        <fullName evidence="5">Alpha/beta fold hydrolase</fullName>
    </submittedName>
</protein>
<dbReference type="Gene3D" id="3.40.50.1820">
    <property type="entry name" value="alpha/beta hydrolase"/>
    <property type="match status" value="1"/>
</dbReference>
<accession>A0ABW1KPD3</accession>
<feature type="transmembrane region" description="Helical" evidence="3">
    <location>
        <begin position="62"/>
        <end position="86"/>
    </location>
</feature>
<sequence>MARWLVLVMAVPLGAVAGIVTLLVTVAVTEHRILATVAGALALVLGTGALAWWAARGVRWRAGFAIGVTGLTFGLVAAAVGTLLYAPAPPYTAYPVPPGVQYWDLPTGSRIAYTKTEAPATARPTPVILVHGGPGAPDAPEPEPAASLAWAGFDVYAYHQLGAGLSGRLADASGYTVARHVEDLEAIRVTLGAERVVLIGASWGGQLIANYLAAHPTRVAKAVVSSPSGIWAPAFTDDERLTEAGRRDQEPIAASQPRLLLAYAVLQLVGPREARALLPDSTMDGVYESIVAGIDLRPGCATPASSTSDPVSHGPTGLGFWANAATVYDSQRIPDPRPRLRNVTAPVLVLRGECDYIAWAVTREYRDLLPGAVLLPIDGAGHNIALDQPQRYLQALLAFLLDKPLPSAPYTGAEPPW</sequence>
<dbReference type="Pfam" id="PF00561">
    <property type="entry name" value="Abhydrolase_1"/>
    <property type="match status" value="1"/>
</dbReference>
<dbReference type="PANTHER" id="PTHR43194">
    <property type="entry name" value="HYDROLASE ALPHA/BETA FOLD FAMILY"/>
    <property type="match status" value="1"/>
</dbReference>
<keyword evidence="2 5" id="KW-0378">Hydrolase</keyword>
<dbReference type="SUPFAM" id="SSF53474">
    <property type="entry name" value="alpha/beta-Hydrolases"/>
    <property type="match status" value="1"/>
</dbReference>
<proteinExistence type="inferred from homology"/>
<dbReference type="GO" id="GO:0016787">
    <property type="term" value="F:hydrolase activity"/>
    <property type="evidence" value="ECO:0007669"/>
    <property type="project" value="UniProtKB-KW"/>
</dbReference>
<evidence type="ECO:0000256" key="3">
    <source>
        <dbReference type="SAM" id="Phobius"/>
    </source>
</evidence>
<dbReference type="PANTHER" id="PTHR43194:SF2">
    <property type="entry name" value="PEROXISOMAL MEMBRANE PROTEIN LPX1"/>
    <property type="match status" value="1"/>
</dbReference>
<dbReference type="InterPro" id="IPR029058">
    <property type="entry name" value="AB_hydrolase_fold"/>
</dbReference>